<evidence type="ECO:0000313" key="8">
    <source>
        <dbReference type="EMBL" id="CDW77276.1"/>
    </source>
</evidence>
<dbReference type="GO" id="GO:0070006">
    <property type="term" value="F:metalloaminopeptidase activity"/>
    <property type="evidence" value="ECO:0007669"/>
    <property type="project" value="UniProtKB-UniRule"/>
</dbReference>
<evidence type="ECO:0000256" key="6">
    <source>
        <dbReference type="RuleBase" id="RU003653"/>
    </source>
</evidence>
<dbReference type="AlphaFoldDB" id="A0A078A5U6"/>
<keyword evidence="9" id="KW-1185">Reference proteome</keyword>
<dbReference type="EMBL" id="CCKQ01005996">
    <property type="protein sequence ID" value="CDW77276.1"/>
    <property type="molecule type" value="Genomic_DNA"/>
</dbReference>
<proteinExistence type="inferred from homology"/>
<feature type="binding site" evidence="5">
    <location>
        <position position="229"/>
    </location>
    <ligand>
        <name>a divalent metal cation</name>
        <dbReference type="ChEBI" id="CHEBI:60240"/>
        <label>1</label>
    </ligand>
</feature>
<dbReference type="Proteomes" id="UP000039865">
    <property type="component" value="Unassembled WGS sequence"/>
</dbReference>
<dbReference type="PANTHER" id="PTHR43330:SF8">
    <property type="entry name" value="METHIONINE AMINOPEPTIDASE 1D, MITOCHONDRIAL"/>
    <property type="match status" value="1"/>
</dbReference>
<comment type="catalytic activity">
    <reaction evidence="5 6">
        <text>Release of N-terminal amino acids, preferentially methionine, from peptides and arylamides.</text>
        <dbReference type="EC" id="3.4.11.18"/>
    </reaction>
</comment>
<dbReference type="EC" id="3.4.11.18" evidence="6"/>
<feature type="binding site" evidence="5">
    <location>
        <position position="101"/>
    </location>
    <ligand>
        <name>a divalent metal cation</name>
        <dbReference type="ChEBI" id="CHEBI:60240"/>
        <label>2</label>
        <note>catalytic</note>
    </ligand>
</feature>
<dbReference type="InterPro" id="IPR036005">
    <property type="entry name" value="Creatinase/aminopeptidase-like"/>
</dbReference>
<evidence type="ECO:0000256" key="1">
    <source>
        <dbReference type="ARBA" id="ARBA00022438"/>
    </source>
</evidence>
<dbReference type="Pfam" id="PF00557">
    <property type="entry name" value="Peptidase_M24"/>
    <property type="match status" value="1"/>
</dbReference>
<feature type="binding site" evidence="5">
    <location>
        <position position="198"/>
    </location>
    <ligand>
        <name>a divalent metal cation</name>
        <dbReference type="ChEBI" id="CHEBI:60240"/>
        <label>2</label>
        <note>catalytic</note>
    </ligand>
</feature>
<feature type="binding site" evidence="5">
    <location>
        <position position="229"/>
    </location>
    <ligand>
        <name>a divalent metal cation</name>
        <dbReference type="ChEBI" id="CHEBI:60240"/>
        <label>2</label>
        <note>catalytic</note>
    </ligand>
</feature>
<dbReference type="HAMAP" id="MF_01974">
    <property type="entry name" value="MetAP_1"/>
    <property type="match status" value="1"/>
</dbReference>
<dbReference type="SUPFAM" id="SSF55920">
    <property type="entry name" value="Creatinase/aminopeptidase"/>
    <property type="match status" value="1"/>
</dbReference>
<dbReference type="InParanoid" id="A0A078A5U6"/>
<feature type="binding site" evidence="5">
    <location>
        <position position="171"/>
    </location>
    <ligand>
        <name>substrate</name>
    </ligand>
</feature>
<dbReference type="InterPro" id="IPR000994">
    <property type="entry name" value="Pept_M24"/>
</dbReference>
<feature type="binding site" evidence="5">
    <location>
        <position position="90"/>
    </location>
    <ligand>
        <name>a divalent metal cation</name>
        <dbReference type="ChEBI" id="CHEBI:60240"/>
        <label>1</label>
    </ligand>
</feature>
<accession>A0A078A5U6</accession>
<dbReference type="GO" id="GO:0004239">
    <property type="term" value="F:initiator methionyl aminopeptidase activity"/>
    <property type="evidence" value="ECO:0007669"/>
    <property type="project" value="UniProtKB-UniRule"/>
</dbReference>
<evidence type="ECO:0000256" key="3">
    <source>
        <dbReference type="ARBA" id="ARBA00022723"/>
    </source>
</evidence>
<sequence>MNKDQQEGLRKASQIAAKTLKTALDNTKIGMSLDDVDEIVHESILSMGAYPSAIDYMHFPKSVCTSVNEVVAHGIPNDYVLKDGDYLNIDVVCYFDGHHGDNSGMVMLGNVHPDIQKLSQVTRESMYAAIEIVKPGATFDQIGKTIEEYADKYGYAVNAEFGGHGIAHHMHMPPMVYHNKTRSSSKQVMKPGMAFTIEPILMMKKNFNYVQWRDNWTISTNGVPSCQWEHIILVTEEGHEILTIREGETNPLDAKRAAGQL</sequence>
<comment type="similarity">
    <text evidence="5">Belongs to the peptidase M24A family. Methionine aminopeptidase type 1 subfamily.</text>
</comment>
<gene>
    <name evidence="8" type="primary">Contig16689.g17780</name>
    <name evidence="8" type="ORF">STYLEM_6236</name>
</gene>
<dbReference type="OrthoDB" id="3209743at2759"/>
<dbReference type="OMA" id="RGAESCY"/>
<dbReference type="InterPro" id="IPR002467">
    <property type="entry name" value="Pept_M24A_MAP1"/>
</dbReference>
<comment type="function">
    <text evidence="6">Cotranslationally removes the N-terminal methionine from nascent proteins. The N-terminal methionine is often cleaved when the second residue in the primary sequence is small and uncharged (Met-Ala-, Cys, Gly, Pro, Ser, Thr, or Val).</text>
</comment>
<dbReference type="NCBIfam" id="TIGR00500">
    <property type="entry name" value="met_pdase_I"/>
    <property type="match status" value="1"/>
</dbReference>
<feature type="binding site" evidence="5">
    <location>
        <position position="101"/>
    </location>
    <ligand>
        <name>a divalent metal cation</name>
        <dbReference type="ChEBI" id="CHEBI:60240"/>
        <label>1</label>
    </ligand>
</feature>
<dbReference type="GO" id="GO:0046872">
    <property type="term" value="F:metal ion binding"/>
    <property type="evidence" value="ECO:0007669"/>
    <property type="project" value="UniProtKB-UniRule"/>
</dbReference>
<name>A0A078A5U6_STYLE</name>
<evidence type="ECO:0000259" key="7">
    <source>
        <dbReference type="Pfam" id="PF00557"/>
    </source>
</evidence>
<dbReference type="Gene3D" id="3.90.230.10">
    <property type="entry name" value="Creatinase/methionine aminopeptidase superfamily"/>
    <property type="match status" value="1"/>
</dbReference>
<evidence type="ECO:0000256" key="4">
    <source>
        <dbReference type="ARBA" id="ARBA00022801"/>
    </source>
</evidence>
<keyword evidence="3 5" id="KW-0479">Metal-binding</keyword>
<feature type="domain" description="Peptidase M24" evidence="7">
    <location>
        <begin position="7"/>
        <end position="236"/>
    </location>
</feature>
<keyword evidence="4 5" id="KW-0378">Hydrolase</keyword>
<reference evidence="8 9" key="1">
    <citation type="submission" date="2014-06" db="EMBL/GenBank/DDBJ databases">
        <authorList>
            <person name="Swart Estienne"/>
        </authorList>
    </citation>
    <scope>NUCLEOTIDE SEQUENCE [LARGE SCALE GENOMIC DNA]</scope>
    <source>
        <strain evidence="8 9">130c</strain>
    </source>
</reference>
<evidence type="ECO:0000313" key="9">
    <source>
        <dbReference type="Proteomes" id="UP000039865"/>
    </source>
</evidence>
<evidence type="ECO:0000256" key="2">
    <source>
        <dbReference type="ARBA" id="ARBA00022670"/>
    </source>
</evidence>
<feature type="binding site" evidence="5">
    <location>
        <position position="164"/>
    </location>
    <ligand>
        <name>a divalent metal cation</name>
        <dbReference type="ChEBI" id="CHEBI:60240"/>
        <label>2</label>
        <note>catalytic</note>
    </ligand>
</feature>
<dbReference type="PRINTS" id="PR00599">
    <property type="entry name" value="MAPEPTIDASE"/>
</dbReference>
<protein>
    <recommendedName>
        <fullName evidence="6">Methionine aminopeptidase</fullName>
        <ecNumber evidence="6">3.4.11.18</ecNumber>
    </recommendedName>
</protein>
<feature type="binding site" evidence="5">
    <location>
        <position position="73"/>
    </location>
    <ligand>
        <name>substrate</name>
    </ligand>
</feature>
<evidence type="ECO:0000256" key="5">
    <source>
        <dbReference type="HAMAP-Rule" id="MF_03174"/>
    </source>
</evidence>
<keyword evidence="1 5" id="KW-0031">Aminopeptidase</keyword>
<dbReference type="InterPro" id="IPR001714">
    <property type="entry name" value="Pept_M24_MAP"/>
</dbReference>
<organism evidence="8 9">
    <name type="scientific">Stylonychia lemnae</name>
    <name type="common">Ciliate</name>
    <dbReference type="NCBI Taxonomy" id="5949"/>
    <lineage>
        <taxon>Eukaryota</taxon>
        <taxon>Sar</taxon>
        <taxon>Alveolata</taxon>
        <taxon>Ciliophora</taxon>
        <taxon>Intramacronucleata</taxon>
        <taxon>Spirotrichea</taxon>
        <taxon>Stichotrichia</taxon>
        <taxon>Sporadotrichida</taxon>
        <taxon>Oxytrichidae</taxon>
        <taxon>Stylonychinae</taxon>
        <taxon>Stylonychia</taxon>
    </lineage>
</organism>
<dbReference type="CDD" id="cd01086">
    <property type="entry name" value="MetAP1"/>
    <property type="match status" value="1"/>
</dbReference>
<keyword evidence="2 5" id="KW-0645">Protease</keyword>
<comment type="cofactor">
    <cofactor evidence="5">
        <name>Co(2+)</name>
        <dbReference type="ChEBI" id="CHEBI:48828"/>
    </cofactor>
    <cofactor evidence="5">
        <name>Zn(2+)</name>
        <dbReference type="ChEBI" id="CHEBI:29105"/>
    </cofactor>
    <cofactor evidence="5">
        <name>Mn(2+)</name>
        <dbReference type="ChEBI" id="CHEBI:29035"/>
    </cofactor>
    <cofactor evidence="5">
        <name>Fe(2+)</name>
        <dbReference type="ChEBI" id="CHEBI:29033"/>
    </cofactor>
    <text evidence="5">Binds 2 divalent metal cations per subunit. Has a high-affinity and a low affinity metal-binding site. The true nature of the physiological cofactor is under debate. The enzyme is active with cobalt, zinc, manganese or divalent iron ions. Most likely, methionine aminopeptidases function as mononuclear Fe(2+)-metalloproteases under physiological conditions, and the catalytically relevant metal-binding site has been assigned to the histidine-containing high-affinity site.</text>
</comment>
<dbReference type="PANTHER" id="PTHR43330">
    <property type="entry name" value="METHIONINE AMINOPEPTIDASE"/>
    <property type="match status" value="1"/>
</dbReference>
<dbReference type="GO" id="GO:0006508">
    <property type="term" value="P:proteolysis"/>
    <property type="evidence" value="ECO:0007669"/>
    <property type="project" value="UniProtKB-KW"/>
</dbReference>